<evidence type="ECO:0000256" key="1">
    <source>
        <dbReference type="SAM" id="MobiDB-lite"/>
    </source>
</evidence>
<evidence type="ECO:0000313" key="3">
    <source>
        <dbReference type="EMBL" id="CCD11836.1"/>
    </source>
</evidence>
<dbReference type="AlphaFoldDB" id="F9W3W0"/>
<dbReference type="Proteomes" id="UP000000702">
    <property type="component" value="Unassembled WGS sequence"/>
</dbReference>
<proteinExistence type="predicted"/>
<keyword evidence="2" id="KW-0472">Membrane</keyword>
<feature type="compositionally biased region" description="Basic and acidic residues" evidence="1">
    <location>
        <begin position="120"/>
        <end position="142"/>
    </location>
</feature>
<keyword evidence="4" id="KW-1185">Reference proteome</keyword>
<organism evidence="3 4">
    <name type="scientific">Trypanosoma congolense (strain IL3000)</name>
    <dbReference type="NCBI Taxonomy" id="1068625"/>
    <lineage>
        <taxon>Eukaryota</taxon>
        <taxon>Discoba</taxon>
        <taxon>Euglenozoa</taxon>
        <taxon>Kinetoplastea</taxon>
        <taxon>Metakinetoplastina</taxon>
        <taxon>Trypanosomatida</taxon>
        <taxon>Trypanosomatidae</taxon>
        <taxon>Trypanosoma</taxon>
        <taxon>Nannomonas</taxon>
    </lineage>
</organism>
<feature type="transmembrane region" description="Helical" evidence="2">
    <location>
        <begin position="26"/>
        <end position="48"/>
    </location>
</feature>
<keyword evidence="2" id="KW-0812">Transmembrane</keyword>
<dbReference type="VEuPathDB" id="TriTrypDB:TcIL3000_0_27780"/>
<comment type="caution">
    <text evidence="3">The sequence shown here is derived from an EMBL/GenBank/DDBJ whole genome shotgun (WGS) entry which is preliminary data.</text>
</comment>
<gene>
    <name evidence="3" type="ORF">TCIL3000_0_27780</name>
</gene>
<protein>
    <submittedName>
        <fullName evidence="3">WGS project CAEQ00000000 data, annotated contig 1118</fullName>
    </submittedName>
</protein>
<evidence type="ECO:0000313" key="4">
    <source>
        <dbReference type="Proteomes" id="UP000000702"/>
    </source>
</evidence>
<accession>F9W3W0</accession>
<sequence>MSYSIQTRFFFFYLFHGITFIDRNYIYIYIFFSLVNSIFVLLHFPFLYGSGCILSFAVGMPHPTCLLVCGVCQLVFSCGTTCFPPHLMVHFFPQFALTPRVGIILRGWTVPKQNKNGIEWGERRQDTEGRRKEKENGEEGGGKVKASLKGKCV</sequence>
<evidence type="ECO:0000256" key="2">
    <source>
        <dbReference type="SAM" id="Phobius"/>
    </source>
</evidence>
<reference evidence="4" key="1">
    <citation type="submission" date="2011-07" db="EMBL/GenBank/DDBJ databases">
        <title>Divergent evolution of antigenic variation in African trypanosomes.</title>
        <authorList>
            <person name="Jackson A.P."/>
            <person name="Berry A."/>
            <person name="Allison H.C."/>
            <person name="Burton P."/>
            <person name="Anderson J."/>
            <person name="Aslett M."/>
            <person name="Brown R."/>
            <person name="Corton N."/>
            <person name="Harris D."/>
            <person name="Hauser H."/>
            <person name="Gamble J."/>
            <person name="Gilderthorp R."/>
            <person name="McQuillan J."/>
            <person name="Quail M.A."/>
            <person name="Sanders M."/>
            <person name="Van Tonder A."/>
            <person name="Ginger M.L."/>
            <person name="Donelson J.E."/>
            <person name="Field M.C."/>
            <person name="Barry J.D."/>
            <person name="Berriman M."/>
            <person name="Hertz-Fowler C."/>
        </authorList>
    </citation>
    <scope>NUCLEOTIDE SEQUENCE [LARGE SCALE GENOMIC DNA]</scope>
    <source>
        <strain evidence="4">IL3000</strain>
    </source>
</reference>
<keyword evidence="2" id="KW-1133">Transmembrane helix</keyword>
<reference evidence="3 4" key="2">
    <citation type="journal article" date="2012" name="Proc. Natl. Acad. Sci. U.S.A.">
        <title>Antigenic diversity is generated by distinct evolutionary mechanisms in African trypanosome species.</title>
        <authorList>
            <person name="Jackson A.P."/>
            <person name="Berry A."/>
            <person name="Aslett M."/>
            <person name="Allison H.C."/>
            <person name="Burton P."/>
            <person name="Vavrova-Anderson J."/>
            <person name="Brown R."/>
            <person name="Browne H."/>
            <person name="Corton N."/>
            <person name="Hauser H."/>
            <person name="Gamble J."/>
            <person name="Gilderthorp R."/>
            <person name="Marcello L."/>
            <person name="McQuillan J."/>
            <person name="Otto T.D."/>
            <person name="Quail M.A."/>
            <person name="Sanders M.J."/>
            <person name="van Tonder A."/>
            <person name="Ginger M.L."/>
            <person name="Field M.C."/>
            <person name="Barry J.D."/>
            <person name="Hertz-Fowler C."/>
            <person name="Berriman M."/>
        </authorList>
    </citation>
    <scope>NUCLEOTIDE SEQUENCE [LARGE SCALE GENOMIC DNA]</scope>
    <source>
        <strain evidence="3 4">IL3000</strain>
    </source>
</reference>
<dbReference type="EMBL" id="CAEQ01000483">
    <property type="protein sequence ID" value="CCD11836.1"/>
    <property type="molecule type" value="Genomic_DNA"/>
</dbReference>
<feature type="region of interest" description="Disordered" evidence="1">
    <location>
        <begin position="119"/>
        <end position="153"/>
    </location>
</feature>
<name>F9W3W0_TRYCI</name>